<gene>
    <name evidence="12" type="ORF">Lupro_08970</name>
</gene>
<evidence type="ECO:0000256" key="2">
    <source>
        <dbReference type="ARBA" id="ARBA00012438"/>
    </source>
</evidence>
<evidence type="ECO:0000256" key="1">
    <source>
        <dbReference type="ARBA" id="ARBA00000085"/>
    </source>
</evidence>
<dbReference type="Gene3D" id="3.30.565.10">
    <property type="entry name" value="Histidine kinase-like ATPase, C-terminal domain"/>
    <property type="match status" value="1"/>
</dbReference>
<dbReference type="Proteomes" id="UP000059672">
    <property type="component" value="Chromosome"/>
</dbReference>
<sequence>MKKVLLIIATLVFFSSYGQQSKIDSLKNELNHSENDSTKVKTLVKIAQEYFYSEIKEGLKYVDTILIVSKKNSFKRNIGFAYNYYGNYHMYNGEYSKAATFFKKGLKQYKDINFIDGLYGNYSNLGNVYRYNRMIDSSKAFYLLSEDLVIKHKLKNRYTSVYNNLAALYSYDNNHKKAIQYYLQAIDSSYHLKSKKRLIPVYTNLGNLLLDVKNYQKAEIYLKEGYELSKNLKHKQGLADTSFYLAKLYSETKSNKKLAETMFLEAIDIYKDLNDSMYLIDVYLNLGDFYFNNNQIPKSIISKKNALDIASKTELEDYIFGATLSLARTYFKIGNIKISSKYINSILKDTINPKFTIEQKISLYKLKSKIDYNFKNYKLAYEYQTKFSNSLKEFNEIKNLKELSDIETKYQTEKKEKENLQLKQEKAVQLLTIEKEKQEKWILGGGLGISIITLGVVGFYYQQNKKKKNIIENLQKELHHRVKNNLAIINRFIDVVKEEFNNEAFDAKLSELQNRIGSINEVHQQLYNNKDVTNLSMQKYIEKLSKNVASTFPTKKITVTQHINQSLKLKANKSFPIGLIINEFLTNSFKYAFTNDDKGEISIRFNETDTHYNLELADDGQGFSDNFNSIKSKTFGLRIMKLLTQQINGTFELDGSKGVKLTIQFPK</sequence>
<feature type="transmembrane region" description="Helical" evidence="10">
    <location>
        <begin position="441"/>
        <end position="461"/>
    </location>
</feature>
<keyword evidence="7" id="KW-0067">ATP-binding</keyword>
<comment type="catalytic activity">
    <reaction evidence="1">
        <text>ATP + protein L-histidine = ADP + protein N-phospho-L-histidine.</text>
        <dbReference type="EC" id="2.7.13.3"/>
    </reaction>
</comment>
<keyword evidence="10" id="KW-0812">Transmembrane</keyword>
<dbReference type="InterPro" id="IPR036890">
    <property type="entry name" value="HATPase_C_sf"/>
</dbReference>
<keyword evidence="10" id="KW-1133">Transmembrane helix</keyword>
<keyword evidence="10" id="KW-0472">Membrane</keyword>
<keyword evidence="6" id="KW-0418">Kinase</keyword>
<dbReference type="Pfam" id="PF13424">
    <property type="entry name" value="TPR_12"/>
    <property type="match status" value="1"/>
</dbReference>
<proteinExistence type="predicted"/>
<dbReference type="PROSITE" id="PS50005">
    <property type="entry name" value="TPR"/>
    <property type="match status" value="1"/>
</dbReference>
<dbReference type="Pfam" id="PF07568">
    <property type="entry name" value="HisKA_2"/>
    <property type="match status" value="1"/>
</dbReference>
<feature type="coiled-coil region" evidence="9">
    <location>
        <begin position="403"/>
        <end position="430"/>
    </location>
</feature>
<dbReference type="Pfam" id="PF13181">
    <property type="entry name" value="TPR_8"/>
    <property type="match status" value="1"/>
</dbReference>
<evidence type="ECO:0000256" key="5">
    <source>
        <dbReference type="ARBA" id="ARBA00022741"/>
    </source>
</evidence>
<feature type="repeat" description="TPR" evidence="8">
    <location>
        <begin position="159"/>
        <end position="192"/>
    </location>
</feature>
<evidence type="ECO:0000256" key="9">
    <source>
        <dbReference type="SAM" id="Coils"/>
    </source>
</evidence>
<dbReference type="PROSITE" id="PS50109">
    <property type="entry name" value="HIS_KIN"/>
    <property type="match status" value="1"/>
</dbReference>
<keyword evidence="9" id="KW-0175">Coiled coil</keyword>
<dbReference type="InterPro" id="IPR019734">
    <property type="entry name" value="TPR_rpt"/>
</dbReference>
<evidence type="ECO:0000256" key="6">
    <source>
        <dbReference type="ARBA" id="ARBA00022777"/>
    </source>
</evidence>
<keyword evidence="5" id="KW-0547">Nucleotide-binding</keyword>
<keyword evidence="8" id="KW-0802">TPR repeat</keyword>
<keyword evidence="3" id="KW-0597">Phosphoprotein</keyword>
<keyword evidence="13" id="KW-1185">Reference proteome</keyword>
<name>A0A0X8G792_9FLAO</name>
<dbReference type="SUPFAM" id="SSF55874">
    <property type="entry name" value="ATPase domain of HSP90 chaperone/DNA topoisomerase II/histidine kinase"/>
    <property type="match status" value="1"/>
</dbReference>
<dbReference type="InterPro" id="IPR003594">
    <property type="entry name" value="HATPase_dom"/>
</dbReference>
<dbReference type="InterPro" id="IPR011990">
    <property type="entry name" value="TPR-like_helical_dom_sf"/>
</dbReference>
<dbReference type="EC" id="2.7.13.3" evidence="2"/>
<dbReference type="PANTHER" id="PTHR41523:SF8">
    <property type="entry name" value="ETHYLENE RESPONSE SENSOR PROTEIN"/>
    <property type="match status" value="1"/>
</dbReference>
<evidence type="ECO:0000313" key="12">
    <source>
        <dbReference type="EMBL" id="AMC11383.1"/>
    </source>
</evidence>
<reference evidence="12 13" key="2">
    <citation type="journal article" date="2016" name="Int. J. Syst. Evol. Microbiol.">
        <title>Lutibacter profundi sp. nov., isolated from a deep-sea hydrothermal system on the Arctic Mid-Ocean Ridge and emended description of the genus Lutibacter.</title>
        <authorList>
            <person name="Le Moine Bauer S."/>
            <person name="Roalkvam I."/>
            <person name="Steen I.H."/>
            <person name="Dahle H."/>
        </authorList>
    </citation>
    <scope>NUCLEOTIDE SEQUENCE [LARGE SCALE GENOMIC DNA]</scope>
    <source>
        <strain evidence="12 13">LP1</strain>
    </source>
</reference>
<evidence type="ECO:0000256" key="4">
    <source>
        <dbReference type="ARBA" id="ARBA00022679"/>
    </source>
</evidence>
<dbReference type="InterPro" id="IPR005467">
    <property type="entry name" value="His_kinase_dom"/>
</dbReference>
<dbReference type="SMART" id="SM00387">
    <property type="entry name" value="HATPase_c"/>
    <property type="match status" value="1"/>
</dbReference>
<keyword evidence="4" id="KW-0808">Transferase</keyword>
<dbReference type="KEGG" id="lut:Lupro_08970"/>
<dbReference type="RefSeq" id="WP_068209001.1">
    <property type="nucleotide sequence ID" value="NZ_CP013355.1"/>
</dbReference>
<feature type="domain" description="Histidine kinase" evidence="11">
    <location>
        <begin position="477"/>
        <end position="667"/>
    </location>
</feature>
<dbReference type="AlphaFoldDB" id="A0A0X8G792"/>
<dbReference type="STRING" id="1622118.Lupro_08970"/>
<reference evidence="13" key="1">
    <citation type="submission" date="2015-12" db="EMBL/GenBank/DDBJ databases">
        <title>Complete genome sequence of Lutibacter profundus strain LP1.</title>
        <authorList>
            <person name="Wissuwa J."/>
            <person name="Le Moine Bauer S."/>
            <person name="Stokke R."/>
            <person name="Dahle H."/>
            <person name="Steen I.H."/>
        </authorList>
    </citation>
    <scope>NUCLEOTIDE SEQUENCE [LARGE SCALE GENOMIC DNA]</scope>
    <source>
        <strain evidence="13">LP1</strain>
    </source>
</reference>
<evidence type="ECO:0000313" key="13">
    <source>
        <dbReference type="Proteomes" id="UP000059672"/>
    </source>
</evidence>
<evidence type="ECO:0000259" key="11">
    <source>
        <dbReference type="PROSITE" id="PS50109"/>
    </source>
</evidence>
<evidence type="ECO:0000256" key="7">
    <source>
        <dbReference type="ARBA" id="ARBA00022840"/>
    </source>
</evidence>
<evidence type="ECO:0000256" key="10">
    <source>
        <dbReference type="SAM" id="Phobius"/>
    </source>
</evidence>
<protein>
    <recommendedName>
        <fullName evidence="2">histidine kinase</fullName>
        <ecNumber evidence="2">2.7.13.3</ecNumber>
    </recommendedName>
</protein>
<dbReference type="GO" id="GO:0004673">
    <property type="term" value="F:protein histidine kinase activity"/>
    <property type="evidence" value="ECO:0007669"/>
    <property type="project" value="UniProtKB-EC"/>
</dbReference>
<dbReference type="Gene3D" id="1.25.40.10">
    <property type="entry name" value="Tetratricopeptide repeat domain"/>
    <property type="match status" value="2"/>
</dbReference>
<dbReference type="SMART" id="SM00028">
    <property type="entry name" value="TPR"/>
    <property type="match status" value="5"/>
</dbReference>
<evidence type="ECO:0000256" key="3">
    <source>
        <dbReference type="ARBA" id="ARBA00022553"/>
    </source>
</evidence>
<dbReference type="EMBL" id="CP013355">
    <property type="protein sequence ID" value="AMC11383.1"/>
    <property type="molecule type" value="Genomic_DNA"/>
</dbReference>
<dbReference type="PATRIC" id="fig|1622118.3.peg.1852"/>
<accession>A0A0X8G792</accession>
<dbReference type="InterPro" id="IPR011495">
    <property type="entry name" value="Sig_transdc_His_kin_sub2_dim/P"/>
</dbReference>
<dbReference type="SUPFAM" id="SSF48452">
    <property type="entry name" value="TPR-like"/>
    <property type="match status" value="2"/>
</dbReference>
<dbReference type="GO" id="GO:0005524">
    <property type="term" value="F:ATP binding"/>
    <property type="evidence" value="ECO:0007669"/>
    <property type="project" value="UniProtKB-KW"/>
</dbReference>
<dbReference type="OrthoDB" id="9767435at2"/>
<dbReference type="Pfam" id="PF02518">
    <property type="entry name" value="HATPase_c"/>
    <property type="match status" value="1"/>
</dbReference>
<evidence type="ECO:0000256" key="8">
    <source>
        <dbReference type="PROSITE-ProRule" id="PRU00339"/>
    </source>
</evidence>
<dbReference type="PANTHER" id="PTHR41523">
    <property type="entry name" value="TWO-COMPONENT SYSTEM SENSOR PROTEIN"/>
    <property type="match status" value="1"/>
</dbReference>
<organism evidence="12 13">
    <name type="scientific">Lutibacter profundi</name>
    <dbReference type="NCBI Taxonomy" id="1622118"/>
    <lineage>
        <taxon>Bacteria</taxon>
        <taxon>Pseudomonadati</taxon>
        <taxon>Bacteroidota</taxon>
        <taxon>Flavobacteriia</taxon>
        <taxon>Flavobacteriales</taxon>
        <taxon>Flavobacteriaceae</taxon>
        <taxon>Lutibacter</taxon>
    </lineage>
</organism>